<feature type="transmembrane region" description="Helical" evidence="1">
    <location>
        <begin position="47"/>
        <end position="74"/>
    </location>
</feature>
<feature type="transmembrane region" description="Helical" evidence="1">
    <location>
        <begin position="80"/>
        <end position="107"/>
    </location>
</feature>
<proteinExistence type="predicted"/>
<reference evidence="2 3" key="1">
    <citation type="submission" date="2013-02" db="EMBL/GenBank/DDBJ databases">
        <authorList>
            <person name="Harkins D.M."/>
            <person name="Durkin A.S."/>
            <person name="Brinkac L.M."/>
            <person name="Haft D.H."/>
            <person name="Selengut J.D."/>
            <person name="Sanka R."/>
            <person name="DePew J."/>
            <person name="Purushe J."/>
            <person name="Tulsiani S.M."/>
            <person name="Graham G.C."/>
            <person name="Burns M.-A."/>
            <person name="Dohnt M.F."/>
            <person name="Smythe L.D."/>
            <person name="McKay D.B."/>
            <person name="Craig S.B."/>
            <person name="Vinetz J.M."/>
            <person name="Sutton G.G."/>
            <person name="Nierman W.C."/>
            <person name="Fouts D.E."/>
        </authorList>
    </citation>
    <scope>NUCLEOTIDE SEQUENCE [LARGE SCALE GENOMIC DNA]</scope>
    <source>
        <strain evidence="2 3">LT2186</strain>
    </source>
</reference>
<dbReference type="EMBL" id="AFME02000307">
    <property type="protein sequence ID" value="EMG09683.1"/>
    <property type="molecule type" value="Genomic_DNA"/>
</dbReference>
<keyword evidence="1" id="KW-0472">Membrane</keyword>
<protein>
    <submittedName>
        <fullName evidence="2">Uncharacterized protein</fullName>
    </submittedName>
</protein>
<accession>M3GST2</accession>
<name>M3GST2_LEPIR</name>
<sequence>MNYTTSFFSLSAFIFSLGIHCIGFTLQKEKWKPNHYLLCYLSAITPLTYSIPLAFYPELFSLFFLLILFLAFRMETLGDIFLLIVCVLGSFFSHFTVFFVGITIFIVKAGTVGIRERKKHQSVFLKEETFLNLCCLCI</sequence>
<keyword evidence="1" id="KW-1133">Transmembrane helix</keyword>
<gene>
    <name evidence="2" type="ORF">LEP1GSC151_5643</name>
</gene>
<feature type="transmembrane region" description="Helical" evidence="1">
    <location>
        <begin position="6"/>
        <end position="26"/>
    </location>
</feature>
<dbReference type="Proteomes" id="UP000011776">
    <property type="component" value="Unassembled WGS sequence"/>
</dbReference>
<organism evidence="2 3">
    <name type="scientific">Leptospira interrogans serovar Grippotyphosa str. LT2186</name>
    <dbReference type="NCBI Taxonomy" id="1001599"/>
    <lineage>
        <taxon>Bacteria</taxon>
        <taxon>Pseudomonadati</taxon>
        <taxon>Spirochaetota</taxon>
        <taxon>Spirochaetia</taxon>
        <taxon>Leptospirales</taxon>
        <taxon>Leptospiraceae</taxon>
        <taxon>Leptospira</taxon>
    </lineage>
</organism>
<dbReference type="BioCyc" id="LINT1001599:G11K9-2352-MONOMER"/>
<keyword evidence="1" id="KW-0812">Transmembrane</keyword>
<dbReference type="AlphaFoldDB" id="M3GST2"/>
<evidence type="ECO:0000313" key="2">
    <source>
        <dbReference type="EMBL" id="EMG09683.1"/>
    </source>
</evidence>
<evidence type="ECO:0000256" key="1">
    <source>
        <dbReference type="SAM" id="Phobius"/>
    </source>
</evidence>
<evidence type="ECO:0000313" key="3">
    <source>
        <dbReference type="Proteomes" id="UP000011776"/>
    </source>
</evidence>
<comment type="caution">
    <text evidence="2">The sequence shown here is derived from an EMBL/GenBank/DDBJ whole genome shotgun (WGS) entry which is preliminary data.</text>
</comment>